<dbReference type="SMART" id="SM00129">
    <property type="entry name" value="KISc"/>
    <property type="match status" value="1"/>
</dbReference>
<dbReference type="Gene3D" id="2.60.200.20">
    <property type="match status" value="1"/>
</dbReference>
<dbReference type="InterPro" id="IPR019821">
    <property type="entry name" value="Kinesin_motor_CS"/>
</dbReference>
<comment type="similarity">
    <text evidence="5 6">Belongs to the TRAFAC class myosin-kinesin ATPase superfamily. Kinesin family.</text>
</comment>
<evidence type="ECO:0000256" key="7">
    <source>
        <dbReference type="SAM" id="Coils"/>
    </source>
</evidence>
<feature type="binding site" evidence="5">
    <location>
        <begin position="109"/>
        <end position="116"/>
    </location>
    <ligand>
        <name>ATP</name>
        <dbReference type="ChEBI" id="CHEBI:30616"/>
    </ligand>
</feature>
<dbReference type="Proteomes" id="UP001369086">
    <property type="component" value="Unassembled WGS sequence"/>
</dbReference>
<evidence type="ECO:0000256" key="6">
    <source>
        <dbReference type="RuleBase" id="RU000394"/>
    </source>
</evidence>
<dbReference type="SUPFAM" id="SSF49879">
    <property type="entry name" value="SMAD/FHA domain"/>
    <property type="match status" value="1"/>
</dbReference>
<keyword evidence="2 5" id="KW-0067">ATP-binding</keyword>
<dbReference type="SUPFAM" id="SSF52540">
    <property type="entry name" value="P-loop containing nucleoside triphosphate hydrolases"/>
    <property type="match status" value="1"/>
</dbReference>
<dbReference type="PRINTS" id="PR00380">
    <property type="entry name" value="KINESINHEAVY"/>
</dbReference>
<gene>
    <name evidence="10" type="ORF">HHUSO_G19828</name>
</gene>
<feature type="region of interest" description="Disordered" evidence="8">
    <location>
        <begin position="918"/>
        <end position="950"/>
    </location>
</feature>
<evidence type="ECO:0000313" key="10">
    <source>
        <dbReference type="EMBL" id="KAK6479156.1"/>
    </source>
</evidence>
<dbReference type="EMBL" id="JAHFZB010000018">
    <property type="protein sequence ID" value="KAK6479156.1"/>
    <property type="molecule type" value="Genomic_DNA"/>
</dbReference>
<dbReference type="PROSITE" id="PS00411">
    <property type="entry name" value="KINESIN_MOTOR_1"/>
    <property type="match status" value="1"/>
</dbReference>
<keyword evidence="6" id="KW-0493">Microtubule</keyword>
<evidence type="ECO:0000256" key="3">
    <source>
        <dbReference type="ARBA" id="ARBA00023054"/>
    </source>
</evidence>
<evidence type="ECO:0000313" key="11">
    <source>
        <dbReference type="Proteomes" id="UP001369086"/>
    </source>
</evidence>
<evidence type="ECO:0000256" key="2">
    <source>
        <dbReference type="ARBA" id="ARBA00022840"/>
    </source>
</evidence>
<accession>A0ABR0Z2V6</accession>
<dbReference type="PANTHER" id="PTHR47117">
    <property type="entry name" value="STAR-RELATED LIPID TRANSFER PROTEIN 9"/>
    <property type="match status" value="1"/>
</dbReference>
<keyword evidence="4 5" id="KW-0505">Motor protein</keyword>
<evidence type="ECO:0000256" key="8">
    <source>
        <dbReference type="SAM" id="MobiDB-lite"/>
    </source>
</evidence>
<sequence>MPNADSIKVAVRVRPFNQREKVLQCKCIVSMLGSSTQVTDPKNLNSRKSFHFDHCYWSHDEYTENEQGVHISDGHHSRYADQAKVFNDLGRNILENVWRGFNATLFAYGQTGSGKSYTMTGYGQNKGLVSMICEELFRGIREKQSPERQFHVYFSMFEIYNEQVQDLLSKVRKPGGLRVREGRKGFYVECLKAVSCDSYEKLEALLREGIRNRSTASTNMNATSSRSHMVINLRFKQVLTKEHCLKQSEIDLVDLAGSEKQRSSGSTSDRFNEARAINLSLTTLGNVISALSDKAVGKKIHHISYRNSTLTRLLRTALGGNSKTVMIATVSPAHINYEETLSALRYAERYIVIMNRAVINVSATERLLRDLKEENSRLQARITDIETAGAVEERETLRRLILENEIQLREIQKSWQQKLEDAKREWEQQYSTLALVTVTEEELKATLPYLVNVSEDPQLSGVLRKFIKTGITSVGRIASSEEDIVMKGLGILDKHAVLMNCDDKVTMEPQKGARILVNGVPLLTRSQLKHLDRIIFGSCVFYLYVGFPQERSEKDKIHKYGKDFFLSEIASDREFAQLHLGVSDKQKENIDPNLTRVFHDFTALVPVVMQANQISQELGKNISFELEIKHLAFMDASGGELDKEVIVRVRNTNNQVWVWSKERFAECMLLMEDMYKKDSQENLQHDFFKDPVENIHLGSAQVWLESLAYCMRYEEQVDASNSQGDEEAIVHVKLLPCNADGVPLGEEAAVVDLEDLLGRRMDFQVQISQCLGVKWIKEQNSRGIQIGFQIYELPIVFYTNSSWGNINPILAYSVHVTIQHVTMDFLNYLKTHAIILELFGLQEGCPEMETSYADIPLSNEGTVLLDMCYQDSQQSCTSMDSGNDFSELRERLLHLELECDKLREENRVLKTENFEMRGEMEERARQGPIPGRFSGQNKESAKSNPRSCML</sequence>
<evidence type="ECO:0000256" key="1">
    <source>
        <dbReference type="ARBA" id="ARBA00022741"/>
    </source>
</evidence>
<dbReference type="InterPro" id="IPR008984">
    <property type="entry name" value="SMAD_FHA_dom_sf"/>
</dbReference>
<feature type="coiled-coil region" evidence="7">
    <location>
        <begin position="354"/>
        <end position="388"/>
    </location>
</feature>
<organism evidence="10 11">
    <name type="scientific">Huso huso</name>
    <name type="common">Beluga</name>
    <name type="synonym">Acipenser huso</name>
    <dbReference type="NCBI Taxonomy" id="61971"/>
    <lineage>
        <taxon>Eukaryota</taxon>
        <taxon>Metazoa</taxon>
        <taxon>Chordata</taxon>
        <taxon>Craniata</taxon>
        <taxon>Vertebrata</taxon>
        <taxon>Euteleostomi</taxon>
        <taxon>Actinopterygii</taxon>
        <taxon>Chondrostei</taxon>
        <taxon>Acipenseriformes</taxon>
        <taxon>Acipenseridae</taxon>
        <taxon>Huso</taxon>
    </lineage>
</organism>
<comment type="caution">
    <text evidence="10">The sequence shown here is derived from an EMBL/GenBank/DDBJ whole genome shotgun (WGS) entry which is preliminary data.</text>
</comment>
<dbReference type="Pfam" id="PF00225">
    <property type="entry name" value="Kinesin"/>
    <property type="match status" value="1"/>
</dbReference>
<dbReference type="CDD" id="cd22709">
    <property type="entry name" value="FHA_KIF28P"/>
    <property type="match status" value="1"/>
</dbReference>
<name>A0ABR0Z2V6_HUSHU</name>
<evidence type="ECO:0000256" key="5">
    <source>
        <dbReference type="PROSITE-ProRule" id="PRU00283"/>
    </source>
</evidence>
<keyword evidence="1 5" id="KW-0547">Nucleotide-binding</keyword>
<dbReference type="Gene3D" id="3.40.850.10">
    <property type="entry name" value="Kinesin motor domain"/>
    <property type="match status" value="1"/>
</dbReference>
<reference evidence="10 11" key="1">
    <citation type="submission" date="2021-05" db="EMBL/GenBank/DDBJ databases">
        <authorList>
            <person name="Zahm M."/>
            <person name="Klopp C."/>
            <person name="Cabau C."/>
            <person name="Kuhl H."/>
            <person name="Suciu R."/>
            <person name="Ciorpac M."/>
            <person name="Holostenco D."/>
            <person name="Gessner J."/>
            <person name="Wuertz S."/>
            <person name="Hohne C."/>
            <person name="Stock M."/>
            <person name="Gislard M."/>
            <person name="Lluch J."/>
            <person name="Milhes M."/>
            <person name="Lampietro C."/>
            <person name="Lopez Roques C."/>
            <person name="Donnadieu C."/>
            <person name="Du K."/>
            <person name="Schartl M."/>
            <person name="Guiguen Y."/>
        </authorList>
    </citation>
    <scope>NUCLEOTIDE SEQUENCE [LARGE SCALE GENOMIC DNA]</scope>
    <source>
        <strain evidence="10">Hh-F2</strain>
        <tissue evidence="10">Blood</tissue>
    </source>
</reference>
<dbReference type="InterPro" id="IPR027417">
    <property type="entry name" value="P-loop_NTPase"/>
</dbReference>
<proteinExistence type="inferred from homology"/>
<dbReference type="InterPro" id="IPR001752">
    <property type="entry name" value="Kinesin_motor_dom"/>
</dbReference>
<keyword evidence="3 7" id="KW-0175">Coiled coil</keyword>
<keyword evidence="11" id="KW-1185">Reference proteome</keyword>
<protein>
    <recommendedName>
        <fullName evidence="6">Kinesin-like protein</fullName>
    </recommendedName>
</protein>
<feature type="coiled-coil region" evidence="7">
    <location>
        <begin position="885"/>
        <end position="912"/>
    </location>
</feature>
<dbReference type="InterPro" id="IPR036961">
    <property type="entry name" value="Kinesin_motor_dom_sf"/>
</dbReference>
<feature type="compositionally biased region" description="Polar residues" evidence="8">
    <location>
        <begin position="934"/>
        <end position="950"/>
    </location>
</feature>
<evidence type="ECO:0000256" key="4">
    <source>
        <dbReference type="ARBA" id="ARBA00023175"/>
    </source>
</evidence>
<feature type="domain" description="Kinesin motor" evidence="9">
    <location>
        <begin position="6"/>
        <end position="353"/>
    </location>
</feature>
<dbReference type="PROSITE" id="PS50067">
    <property type="entry name" value="KINESIN_MOTOR_2"/>
    <property type="match status" value="1"/>
</dbReference>
<evidence type="ECO:0000259" key="9">
    <source>
        <dbReference type="PROSITE" id="PS50067"/>
    </source>
</evidence>